<comment type="caution">
    <text evidence="3">The sequence shown here is derived from an EMBL/GenBank/DDBJ whole genome shotgun (WGS) entry which is preliminary data.</text>
</comment>
<name>A0A9P9KNY3_FUSSL</name>
<reference evidence="3" key="1">
    <citation type="journal article" date="2021" name="Nat. Commun.">
        <title>Genetic determinants of endophytism in the Arabidopsis root mycobiome.</title>
        <authorList>
            <person name="Mesny F."/>
            <person name="Miyauchi S."/>
            <person name="Thiergart T."/>
            <person name="Pickel B."/>
            <person name="Atanasova L."/>
            <person name="Karlsson M."/>
            <person name="Huettel B."/>
            <person name="Barry K.W."/>
            <person name="Haridas S."/>
            <person name="Chen C."/>
            <person name="Bauer D."/>
            <person name="Andreopoulos W."/>
            <person name="Pangilinan J."/>
            <person name="LaButti K."/>
            <person name="Riley R."/>
            <person name="Lipzen A."/>
            <person name="Clum A."/>
            <person name="Drula E."/>
            <person name="Henrissat B."/>
            <person name="Kohler A."/>
            <person name="Grigoriev I.V."/>
            <person name="Martin F.M."/>
            <person name="Hacquard S."/>
        </authorList>
    </citation>
    <scope>NUCLEOTIDE SEQUENCE</scope>
    <source>
        <strain evidence="3">FSSC 5 MPI-SDFR-AT-0091</strain>
    </source>
</reference>
<keyword evidence="2" id="KW-0732">Signal</keyword>
<feature type="compositionally biased region" description="Low complexity" evidence="1">
    <location>
        <begin position="73"/>
        <end position="99"/>
    </location>
</feature>
<evidence type="ECO:0000313" key="4">
    <source>
        <dbReference type="Proteomes" id="UP000736672"/>
    </source>
</evidence>
<proteinExistence type="predicted"/>
<feature type="chain" id="PRO_5040149074" evidence="2">
    <location>
        <begin position="17"/>
        <end position="337"/>
    </location>
</feature>
<feature type="signal peptide" evidence="2">
    <location>
        <begin position="1"/>
        <end position="16"/>
    </location>
</feature>
<feature type="region of interest" description="Disordered" evidence="1">
    <location>
        <begin position="132"/>
        <end position="183"/>
    </location>
</feature>
<gene>
    <name evidence="3" type="ORF">B0J15DRAFT_592680</name>
</gene>
<sequence>MRFELALLALAQGVLATPCKGKKAVDGNTDSTAFLTPAAAPTTSTTTTATTSSTSSTPVVITFTNAAGSTIVTTLSPPSTSTTTTTTTTTTTSNQAAGTGAAGGSGGRRLTQRNVNNDDKVFVLRQTVDRQFRVPDTKSNTKSKTGSTSTSKSGTSGSRDGRIDRIESIPNGSSTTDGGSKVRKIKYPSYNEPIRGIIIGGHADDDRIYGIRRVSVPAPEPSEEEYEEYENKLYDNVSHEVASGLGLSRHRTPKYKHKGHPIYKKLGLTSGPDGRIRYKNYKRSSGKKPTLVDQAKISKEQRERLRELYLKYREILAGDIVDDLDKVFKVTAEKKRP</sequence>
<feature type="compositionally biased region" description="Low complexity" evidence="1">
    <location>
        <begin position="137"/>
        <end position="158"/>
    </location>
</feature>
<evidence type="ECO:0000256" key="2">
    <source>
        <dbReference type="SAM" id="SignalP"/>
    </source>
</evidence>
<dbReference type="Proteomes" id="UP000736672">
    <property type="component" value="Unassembled WGS sequence"/>
</dbReference>
<organism evidence="3 4">
    <name type="scientific">Fusarium solani</name>
    <name type="common">Filamentous fungus</name>
    <dbReference type="NCBI Taxonomy" id="169388"/>
    <lineage>
        <taxon>Eukaryota</taxon>
        <taxon>Fungi</taxon>
        <taxon>Dikarya</taxon>
        <taxon>Ascomycota</taxon>
        <taxon>Pezizomycotina</taxon>
        <taxon>Sordariomycetes</taxon>
        <taxon>Hypocreomycetidae</taxon>
        <taxon>Hypocreales</taxon>
        <taxon>Nectriaceae</taxon>
        <taxon>Fusarium</taxon>
        <taxon>Fusarium solani species complex</taxon>
    </lineage>
</organism>
<evidence type="ECO:0000313" key="3">
    <source>
        <dbReference type="EMBL" id="KAH7266250.1"/>
    </source>
</evidence>
<feature type="region of interest" description="Disordered" evidence="1">
    <location>
        <begin position="73"/>
        <end position="118"/>
    </location>
</feature>
<accession>A0A9P9KNY3</accession>
<dbReference type="EMBL" id="JAGTJS010000006">
    <property type="protein sequence ID" value="KAH7266250.1"/>
    <property type="molecule type" value="Genomic_DNA"/>
</dbReference>
<dbReference type="OrthoDB" id="5102797at2759"/>
<protein>
    <submittedName>
        <fullName evidence="3">Uncharacterized protein</fullName>
    </submittedName>
</protein>
<dbReference type="AlphaFoldDB" id="A0A9P9KNY3"/>
<evidence type="ECO:0000256" key="1">
    <source>
        <dbReference type="SAM" id="MobiDB-lite"/>
    </source>
</evidence>
<keyword evidence="4" id="KW-1185">Reference proteome</keyword>